<comment type="caution">
    <text evidence="8">The sequence shown here is derived from an EMBL/GenBank/DDBJ whole genome shotgun (WGS) entry which is preliminary data.</text>
</comment>
<proteinExistence type="inferred from homology"/>
<feature type="transmembrane region" description="Helical" evidence="7">
    <location>
        <begin position="151"/>
        <end position="172"/>
    </location>
</feature>
<evidence type="ECO:0000256" key="6">
    <source>
        <dbReference type="SAM" id="MobiDB-lite"/>
    </source>
</evidence>
<comment type="subcellular location">
    <subcellularLocation>
        <location evidence="1">Membrane</location>
        <topology evidence="1">Multi-pass membrane protein</topology>
    </subcellularLocation>
</comment>
<sequence>MTATVDTPVDAHMNHTDSRPVTQTAQLPEGNPGLIGLPLTIVGALGLGFTNTGIVDSASAAIPIVMSATSIGLLLATIWAAALRQNVNAALYSVFFGFYGSYAILSLGLGNDWFGIDPDQVTTTSAMWIGSWLVTITILTLLVIRLPWSFPFLLAIVDLALVCLLVGTLTASSAATQLGGWLVFLFVAVAIYFYVAAMWEETGGSPLPMGRPLIS</sequence>
<keyword evidence="9" id="KW-1185">Reference proteome</keyword>
<comment type="similarity">
    <text evidence="2">Belongs to the acetate uptake transporter (AceTr) (TC 2.A.96) family.</text>
</comment>
<feature type="transmembrane region" description="Helical" evidence="7">
    <location>
        <begin position="60"/>
        <end position="82"/>
    </location>
</feature>
<evidence type="ECO:0000313" key="9">
    <source>
        <dbReference type="Proteomes" id="UP001589587"/>
    </source>
</evidence>
<evidence type="ECO:0000313" key="8">
    <source>
        <dbReference type="EMBL" id="MFB9780807.1"/>
    </source>
</evidence>
<feature type="transmembrane region" description="Helical" evidence="7">
    <location>
        <begin position="89"/>
        <end position="105"/>
    </location>
</feature>
<organism evidence="8 9">
    <name type="scientific">Rhodococcus baikonurensis</name>
    <dbReference type="NCBI Taxonomy" id="172041"/>
    <lineage>
        <taxon>Bacteria</taxon>
        <taxon>Bacillati</taxon>
        <taxon>Actinomycetota</taxon>
        <taxon>Actinomycetes</taxon>
        <taxon>Mycobacteriales</taxon>
        <taxon>Nocardiaceae</taxon>
        <taxon>Rhodococcus</taxon>
        <taxon>Rhodococcus erythropolis group</taxon>
    </lineage>
</organism>
<dbReference type="Proteomes" id="UP001589587">
    <property type="component" value="Unassembled WGS sequence"/>
</dbReference>
<keyword evidence="4 7" id="KW-1133">Transmembrane helix</keyword>
<evidence type="ECO:0000256" key="1">
    <source>
        <dbReference type="ARBA" id="ARBA00004141"/>
    </source>
</evidence>
<dbReference type="PANTHER" id="PTHR31123">
    <property type="entry name" value="ACCUMULATION OF DYADS PROTEIN 2-RELATED"/>
    <property type="match status" value="1"/>
</dbReference>
<dbReference type="InterPro" id="IPR000791">
    <property type="entry name" value="Gpr1/Fun34/SatP-like"/>
</dbReference>
<dbReference type="InterPro" id="IPR051633">
    <property type="entry name" value="AceTr"/>
</dbReference>
<evidence type="ECO:0000256" key="2">
    <source>
        <dbReference type="ARBA" id="ARBA00005587"/>
    </source>
</evidence>
<dbReference type="RefSeq" id="WP_052959898.1">
    <property type="nucleotide sequence ID" value="NZ_JBHMAS010000028.1"/>
</dbReference>
<gene>
    <name evidence="8" type="ORF">ACFFQ6_13995</name>
</gene>
<accession>A0ABV5XE98</accession>
<keyword evidence="5 7" id="KW-0472">Membrane</keyword>
<evidence type="ECO:0000256" key="4">
    <source>
        <dbReference type="ARBA" id="ARBA00022989"/>
    </source>
</evidence>
<protein>
    <submittedName>
        <fullName evidence="8">GPR1/FUN34/YaaH family transporter</fullName>
    </submittedName>
</protein>
<evidence type="ECO:0000256" key="7">
    <source>
        <dbReference type="SAM" id="Phobius"/>
    </source>
</evidence>
<feature type="transmembrane region" description="Helical" evidence="7">
    <location>
        <begin position="34"/>
        <end position="54"/>
    </location>
</feature>
<feature type="transmembrane region" description="Helical" evidence="7">
    <location>
        <begin position="125"/>
        <end position="144"/>
    </location>
</feature>
<dbReference type="Pfam" id="PF01184">
    <property type="entry name" value="Gpr1_Fun34_YaaH"/>
    <property type="match status" value="1"/>
</dbReference>
<evidence type="ECO:0000256" key="3">
    <source>
        <dbReference type="ARBA" id="ARBA00022692"/>
    </source>
</evidence>
<feature type="transmembrane region" description="Helical" evidence="7">
    <location>
        <begin position="178"/>
        <end position="199"/>
    </location>
</feature>
<evidence type="ECO:0000256" key="5">
    <source>
        <dbReference type="ARBA" id="ARBA00023136"/>
    </source>
</evidence>
<dbReference type="PANTHER" id="PTHR31123:SF1">
    <property type="entry name" value="ACCUMULATION OF DYADS PROTEIN 2-RELATED"/>
    <property type="match status" value="1"/>
</dbReference>
<feature type="region of interest" description="Disordered" evidence="6">
    <location>
        <begin position="1"/>
        <end position="25"/>
    </location>
</feature>
<keyword evidence="3 7" id="KW-0812">Transmembrane</keyword>
<name>A0ABV5XE98_9NOCA</name>
<dbReference type="EMBL" id="JBHMAS010000028">
    <property type="protein sequence ID" value="MFB9780807.1"/>
    <property type="molecule type" value="Genomic_DNA"/>
</dbReference>
<reference evidence="8 9" key="1">
    <citation type="submission" date="2024-09" db="EMBL/GenBank/DDBJ databases">
        <authorList>
            <person name="Sun Q."/>
            <person name="Mori K."/>
        </authorList>
    </citation>
    <scope>NUCLEOTIDE SEQUENCE [LARGE SCALE GENOMIC DNA]</scope>
    <source>
        <strain evidence="8 9">JCM 11411</strain>
    </source>
</reference>